<evidence type="ECO:0000256" key="1">
    <source>
        <dbReference type="SAM" id="MobiDB-lite"/>
    </source>
</evidence>
<dbReference type="Gene3D" id="1.25.40.10">
    <property type="entry name" value="Tetratricopeptide repeat domain"/>
    <property type="match status" value="1"/>
</dbReference>
<dbReference type="EMBL" id="SIHI01000035">
    <property type="protein sequence ID" value="TWT43042.1"/>
    <property type="molecule type" value="Genomic_DNA"/>
</dbReference>
<sequence length="742" mass="83096">MSQLRVLGLWLCIIGSGAVGAWGGMWLREALGISAQVNEGMGTVQQSTIDSNESPEDHHWESFDREANSLAESDSATGMIRPESIAKSMSLSSVLKQADQFIVNGNCHAALNVLSQYPFDDLSGLSETEQQHEEKRDAAEKDVELPPEVALRIAICAEELRRDAEACDHYDIVARTSTIPNMRLTAVLGKCRISSRRGDRKLASDVLCHEVLNSTPRDHQRVHERLFHQLAQTISGTTYDSLYDGPLTADLVLVRPETEITAEDLLFDATELERQEPPSFESPQSVRTTLRLDDEVEGIYVSMRFEDAPVNQILHDLCQEIHLELQLGEGIRETCEKRITTTNVSELPVSILLDALLLPMGFQWEQSGEIVRVWSLPENTETENVVQREQARRLLRYCSTVFPHHSSAMVSRLHRVAFDVRAEELSSAKNELDALVLEAPSGRLRDAAWFNLGKWQLLNEDVEAADSFFRVLDVGTTSEIDAAACCLLGRLLLREDRAREAVVPLRKGLNLTGETIYRSQIRLLLASALLLSGEPVLANEVLVEESPSNDLERAQSAFLIALTRLQQATQIGGHEELAADLLRAYSNLNLTEAKEEHWYYLAAIAAKELGFLNESQRLYTEARQTWPETDLRKKFDRLFDGQGDDFSRVQQVAHSDPSGGETFVVVNGDESEEELEEKYQACLRVILQQSGEQSRRREALRTMGRIEQLRGNHREAVRCFSGVVPKSIDPESSPGSQSPDKE</sequence>
<name>A0A5C5VZW2_9PLAN</name>
<reference evidence="2 3" key="1">
    <citation type="submission" date="2019-02" db="EMBL/GenBank/DDBJ databases">
        <title>Deep-cultivation of Planctomycetes and their phenomic and genomic characterization uncovers novel biology.</title>
        <authorList>
            <person name="Wiegand S."/>
            <person name="Jogler M."/>
            <person name="Boedeker C."/>
            <person name="Pinto D."/>
            <person name="Vollmers J."/>
            <person name="Rivas-Marin E."/>
            <person name="Kohn T."/>
            <person name="Peeters S.H."/>
            <person name="Heuer A."/>
            <person name="Rast P."/>
            <person name="Oberbeckmann S."/>
            <person name="Bunk B."/>
            <person name="Jeske O."/>
            <person name="Meyerdierks A."/>
            <person name="Storesund J.E."/>
            <person name="Kallscheuer N."/>
            <person name="Luecker S."/>
            <person name="Lage O.M."/>
            <person name="Pohl T."/>
            <person name="Merkel B.J."/>
            <person name="Hornburger P."/>
            <person name="Mueller R.-W."/>
            <person name="Bruemmer F."/>
            <person name="Labrenz M."/>
            <person name="Spormann A.M."/>
            <person name="Op Den Camp H."/>
            <person name="Overmann J."/>
            <person name="Amann R."/>
            <person name="Jetten M.S.M."/>
            <person name="Mascher T."/>
            <person name="Medema M.H."/>
            <person name="Devos D.P."/>
            <person name="Kaster A.-K."/>
            <person name="Ovreas L."/>
            <person name="Rohde M."/>
            <person name="Galperin M.Y."/>
            <person name="Jogler C."/>
        </authorList>
    </citation>
    <scope>NUCLEOTIDE SEQUENCE [LARGE SCALE GENOMIC DNA]</scope>
    <source>
        <strain evidence="2 3">KOR42</strain>
    </source>
</reference>
<dbReference type="Proteomes" id="UP000317243">
    <property type="component" value="Unassembled WGS sequence"/>
</dbReference>
<keyword evidence="3" id="KW-1185">Reference proteome</keyword>
<evidence type="ECO:0000313" key="2">
    <source>
        <dbReference type="EMBL" id="TWT43042.1"/>
    </source>
</evidence>
<dbReference type="RefSeq" id="WP_146511918.1">
    <property type="nucleotide sequence ID" value="NZ_SIHI01000035.1"/>
</dbReference>
<dbReference type="SUPFAM" id="SSF48452">
    <property type="entry name" value="TPR-like"/>
    <property type="match status" value="1"/>
</dbReference>
<evidence type="ECO:0008006" key="4">
    <source>
        <dbReference type="Google" id="ProtNLM"/>
    </source>
</evidence>
<dbReference type="AlphaFoldDB" id="A0A5C5VZW2"/>
<comment type="caution">
    <text evidence="2">The sequence shown here is derived from an EMBL/GenBank/DDBJ whole genome shotgun (WGS) entry which is preliminary data.</text>
</comment>
<evidence type="ECO:0000313" key="3">
    <source>
        <dbReference type="Proteomes" id="UP000317243"/>
    </source>
</evidence>
<dbReference type="OrthoDB" id="247528at2"/>
<dbReference type="InterPro" id="IPR011990">
    <property type="entry name" value="TPR-like_helical_dom_sf"/>
</dbReference>
<accession>A0A5C5VZW2</accession>
<feature type="compositionally biased region" description="Polar residues" evidence="1">
    <location>
        <begin position="733"/>
        <end position="742"/>
    </location>
</feature>
<gene>
    <name evidence="2" type="ORF">KOR42_45720</name>
</gene>
<protein>
    <recommendedName>
        <fullName evidence="4">Tetratricopeptide repeat protein</fullName>
    </recommendedName>
</protein>
<organism evidence="2 3">
    <name type="scientific">Thalassoglobus neptunius</name>
    <dbReference type="NCBI Taxonomy" id="1938619"/>
    <lineage>
        <taxon>Bacteria</taxon>
        <taxon>Pseudomonadati</taxon>
        <taxon>Planctomycetota</taxon>
        <taxon>Planctomycetia</taxon>
        <taxon>Planctomycetales</taxon>
        <taxon>Planctomycetaceae</taxon>
        <taxon>Thalassoglobus</taxon>
    </lineage>
</organism>
<proteinExistence type="predicted"/>
<feature type="region of interest" description="Disordered" evidence="1">
    <location>
        <begin position="723"/>
        <end position="742"/>
    </location>
</feature>